<keyword evidence="2" id="KW-1185">Reference proteome</keyword>
<dbReference type="AlphaFoldDB" id="A0A9P7D553"/>
<dbReference type="Proteomes" id="UP000714275">
    <property type="component" value="Unassembled WGS sequence"/>
</dbReference>
<protein>
    <submittedName>
        <fullName evidence="1">Uncharacterized protein</fullName>
    </submittedName>
</protein>
<proteinExistence type="predicted"/>
<evidence type="ECO:0000313" key="2">
    <source>
        <dbReference type="Proteomes" id="UP000714275"/>
    </source>
</evidence>
<name>A0A9P7D553_9AGAM</name>
<organism evidence="1 2">
    <name type="scientific">Suillus placidus</name>
    <dbReference type="NCBI Taxonomy" id="48579"/>
    <lineage>
        <taxon>Eukaryota</taxon>
        <taxon>Fungi</taxon>
        <taxon>Dikarya</taxon>
        <taxon>Basidiomycota</taxon>
        <taxon>Agaricomycotina</taxon>
        <taxon>Agaricomycetes</taxon>
        <taxon>Agaricomycetidae</taxon>
        <taxon>Boletales</taxon>
        <taxon>Suillineae</taxon>
        <taxon>Suillaceae</taxon>
        <taxon>Suillus</taxon>
    </lineage>
</organism>
<dbReference type="EMBL" id="JABBWD010000010">
    <property type="protein sequence ID" value="KAG1779849.1"/>
    <property type="molecule type" value="Genomic_DNA"/>
</dbReference>
<accession>A0A9P7D553</accession>
<dbReference type="OrthoDB" id="2652420at2759"/>
<comment type="caution">
    <text evidence="1">The sequence shown here is derived from an EMBL/GenBank/DDBJ whole genome shotgun (WGS) entry which is preliminary data.</text>
</comment>
<gene>
    <name evidence="1" type="ORF">EV702DRAFT_1211096</name>
</gene>
<evidence type="ECO:0000313" key="1">
    <source>
        <dbReference type="EMBL" id="KAG1779849.1"/>
    </source>
</evidence>
<sequence>MHPTYLYVPKCKKVLQLVQLAWFQHPFSGFSGKSFVVIGYLAVHKNIYLIYVDETYRKAKLWLAAIKNIGTLGITDGMGITYTHPLFESADADGEFIREFKTYVVVQPTTISRWVPTAVYPVPTNNLISMYDIPHAALSTAKVETPLLAPLASTSVNMPFTPLEPLKIWHTSNPLDLGNHIFWPLPSVISATGMTAPEAFEESHLILVGNLAPNTFEELNEALVGNPGPAHLDMDLYPELAWRDSNNLWGDLAVNDKKRYKIVVQRMLWERVLKLTKSLFLGSLWVRLHGNPFRIVTCTKLVWCMAD</sequence>
<reference evidence="1" key="1">
    <citation type="journal article" date="2020" name="New Phytol.">
        <title>Comparative genomics reveals dynamic genome evolution in host specialist ectomycorrhizal fungi.</title>
        <authorList>
            <person name="Lofgren L.A."/>
            <person name="Nguyen N.H."/>
            <person name="Vilgalys R."/>
            <person name="Ruytinx J."/>
            <person name="Liao H.L."/>
            <person name="Branco S."/>
            <person name="Kuo A."/>
            <person name="LaButti K."/>
            <person name="Lipzen A."/>
            <person name="Andreopoulos W."/>
            <person name="Pangilinan J."/>
            <person name="Riley R."/>
            <person name="Hundley H."/>
            <person name="Na H."/>
            <person name="Barry K."/>
            <person name="Grigoriev I.V."/>
            <person name="Stajich J.E."/>
            <person name="Kennedy P.G."/>
        </authorList>
    </citation>
    <scope>NUCLEOTIDE SEQUENCE</scope>
    <source>
        <strain evidence="1">DOB743</strain>
    </source>
</reference>